<evidence type="ECO:0000259" key="7">
    <source>
        <dbReference type="Pfam" id="PF04082"/>
    </source>
</evidence>
<keyword evidence="1" id="KW-0479">Metal-binding</keyword>
<dbReference type="AlphaFoldDB" id="A0A2J6SDW3"/>
<keyword evidence="5" id="KW-0539">Nucleus</keyword>
<dbReference type="PANTHER" id="PTHR47660">
    <property type="entry name" value="TRANSCRIPTION FACTOR WITH C2H2 AND ZN(2)-CYS(6) DNA BINDING DOMAIN (EUROFUNG)-RELATED-RELATED"/>
    <property type="match status" value="1"/>
</dbReference>
<dbReference type="GO" id="GO:0006351">
    <property type="term" value="P:DNA-templated transcription"/>
    <property type="evidence" value="ECO:0007669"/>
    <property type="project" value="InterPro"/>
</dbReference>
<dbReference type="STRING" id="1149755.A0A2J6SDW3"/>
<dbReference type="OrthoDB" id="10018191at2759"/>
<sequence>MFLFPENDPLWSPFQPNSIEPPGSLATQASDPGNYDPLLEYPVTTMNQQLSYQSADVAAENVTNYTVGMPGNSIKPREQNSRRIETLTHSIGIASKSQRNENQSRRSEISPTSEKEIVEELVEYSSNPRRLRDSRDTRAEYWLSISRRIQKTFRLEDEIGDVSLHILQSFVELYLKHFAPLWPLLGMQNFDMDLLHPLLYLTLSSIGAMYSDLKECHFGQMMHECIRKKLLAVAFEIEDLDDDFLWLGQARLLTQVAALYFGQKRAFSYAQHLGSVLAAQARRMDLFSAQAQQNSCLQGDDGEPSTNERLAKWMHLEARKRLAFGILRAESYTSVLLNTRPFISSEEINLELPCDEGIWGAMMSSSSAYLEAVKRDRNLGGMHFADIVRVAMDRNEVIPSLEPIGHELLLFGLQNSVWRFCHDPGLFKRLTGNVNMNSRPEYLGFPQPLPLQGTKSSSFTSTSSSSRPKGSLSEFDSYPDHLAAPQRSMDDLRLDCDRVFLALQKWKQSFEAGRTLTKLRDARNSILSSLLLYHTSYLRLHAPIPKLHLISYQLAGKRTPPESVVTEVHEWTQSPGAKAAIQHASTLWSLIRQESQRPLSSRAQFNFLAFSGLHHAAVVMWAYASTHDRMEGSNETMYLVPSDKTDVDVRIRIDNEDVGALLDQFIQLYKSISPARWSSFAKAAINLKDIKFPLPAST</sequence>
<keyword evidence="3" id="KW-0805">Transcription regulation</keyword>
<protein>
    <recommendedName>
        <fullName evidence="7">Xylanolytic transcriptional activator regulatory domain-containing protein</fullName>
    </recommendedName>
</protein>
<dbReference type="EMBL" id="KZ613937">
    <property type="protein sequence ID" value="PMD48953.1"/>
    <property type="molecule type" value="Genomic_DNA"/>
</dbReference>
<feature type="compositionally biased region" description="Basic and acidic residues" evidence="6">
    <location>
        <begin position="98"/>
        <end position="113"/>
    </location>
</feature>
<accession>A0A2J6SDW3</accession>
<organism evidence="8 9">
    <name type="scientific">Hyaloscypha variabilis (strain UAMH 11265 / GT02V1 / F)</name>
    <name type="common">Meliniomyces variabilis</name>
    <dbReference type="NCBI Taxonomy" id="1149755"/>
    <lineage>
        <taxon>Eukaryota</taxon>
        <taxon>Fungi</taxon>
        <taxon>Dikarya</taxon>
        <taxon>Ascomycota</taxon>
        <taxon>Pezizomycotina</taxon>
        <taxon>Leotiomycetes</taxon>
        <taxon>Helotiales</taxon>
        <taxon>Hyaloscyphaceae</taxon>
        <taxon>Hyaloscypha</taxon>
        <taxon>Hyaloscypha variabilis</taxon>
    </lineage>
</organism>
<feature type="region of interest" description="Disordered" evidence="6">
    <location>
        <begin position="92"/>
        <end position="113"/>
    </location>
</feature>
<dbReference type="GO" id="GO:0008270">
    <property type="term" value="F:zinc ion binding"/>
    <property type="evidence" value="ECO:0007669"/>
    <property type="project" value="InterPro"/>
</dbReference>
<gene>
    <name evidence="8" type="ORF">L207DRAFT_505950</name>
</gene>
<evidence type="ECO:0000256" key="3">
    <source>
        <dbReference type="ARBA" id="ARBA00023015"/>
    </source>
</evidence>
<feature type="domain" description="Xylanolytic transcriptional activator regulatory" evidence="7">
    <location>
        <begin position="172"/>
        <end position="359"/>
    </location>
</feature>
<reference evidence="8 9" key="1">
    <citation type="submission" date="2016-04" db="EMBL/GenBank/DDBJ databases">
        <title>A degradative enzymes factory behind the ericoid mycorrhizal symbiosis.</title>
        <authorList>
            <consortium name="DOE Joint Genome Institute"/>
            <person name="Martino E."/>
            <person name="Morin E."/>
            <person name="Grelet G."/>
            <person name="Kuo A."/>
            <person name="Kohler A."/>
            <person name="Daghino S."/>
            <person name="Barry K."/>
            <person name="Choi C."/>
            <person name="Cichocki N."/>
            <person name="Clum A."/>
            <person name="Copeland A."/>
            <person name="Hainaut M."/>
            <person name="Haridas S."/>
            <person name="Labutti K."/>
            <person name="Lindquist E."/>
            <person name="Lipzen A."/>
            <person name="Khouja H.-R."/>
            <person name="Murat C."/>
            <person name="Ohm R."/>
            <person name="Olson A."/>
            <person name="Spatafora J."/>
            <person name="Veneault-Fourrey C."/>
            <person name="Henrissat B."/>
            <person name="Grigoriev I."/>
            <person name="Martin F."/>
            <person name="Perotto S."/>
        </authorList>
    </citation>
    <scope>NUCLEOTIDE SEQUENCE [LARGE SCALE GENOMIC DNA]</scope>
    <source>
        <strain evidence="8 9">F</strain>
    </source>
</reference>
<evidence type="ECO:0000256" key="4">
    <source>
        <dbReference type="ARBA" id="ARBA00023163"/>
    </source>
</evidence>
<dbReference type="Pfam" id="PF04082">
    <property type="entry name" value="Fungal_trans"/>
    <property type="match status" value="1"/>
</dbReference>
<dbReference type="Proteomes" id="UP000235786">
    <property type="component" value="Unassembled WGS sequence"/>
</dbReference>
<keyword evidence="4" id="KW-0804">Transcription</keyword>
<evidence type="ECO:0000256" key="6">
    <source>
        <dbReference type="SAM" id="MobiDB-lite"/>
    </source>
</evidence>
<proteinExistence type="predicted"/>
<keyword evidence="2" id="KW-0862">Zinc</keyword>
<dbReference type="GO" id="GO:0003677">
    <property type="term" value="F:DNA binding"/>
    <property type="evidence" value="ECO:0007669"/>
    <property type="project" value="InterPro"/>
</dbReference>
<dbReference type="PANTHER" id="PTHR47660:SF7">
    <property type="entry name" value="TRANSCRIPTION FACTOR WITH C2H2 AND ZN(2)-CYS(6) DNA BINDING DOMAIN (EUROFUNG)"/>
    <property type="match status" value="1"/>
</dbReference>
<evidence type="ECO:0000313" key="9">
    <source>
        <dbReference type="Proteomes" id="UP000235786"/>
    </source>
</evidence>
<dbReference type="InterPro" id="IPR007219">
    <property type="entry name" value="XnlR_reg_dom"/>
</dbReference>
<dbReference type="CDD" id="cd12148">
    <property type="entry name" value="fungal_TF_MHR"/>
    <property type="match status" value="1"/>
</dbReference>
<name>A0A2J6SDW3_HYAVF</name>
<evidence type="ECO:0000256" key="5">
    <source>
        <dbReference type="ARBA" id="ARBA00023242"/>
    </source>
</evidence>
<evidence type="ECO:0000256" key="2">
    <source>
        <dbReference type="ARBA" id="ARBA00022833"/>
    </source>
</evidence>
<evidence type="ECO:0000313" key="8">
    <source>
        <dbReference type="EMBL" id="PMD48953.1"/>
    </source>
</evidence>
<feature type="region of interest" description="Disordered" evidence="6">
    <location>
        <begin position="1"/>
        <end position="27"/>
    </location>
</feature>
<evidence type="ECO:0000256" key="1">
    <source>
        <dbReference type="ARBA" id="ARBA00022723"/>
    </source>
</evidence>
<feature type="region of interest" description="Disordered" evidence="6">
    <location>
        <begin position="453"/>
        <end position="477"/>
    </location>
</feature>
<keyword evidence="9" id="KW-1185">Reference proteome</keyword>
<feature type="compositionally biased region" description="Low complexity" evidence="6">
    <location>
        <begin position="456"/>
        <end position="466"/>
    </location>
</feature>